<gene>
    <name evidence="1" type="ORF">MSPICULIGERA_LOCUS21407</name>
</gene>
<dbReference type="Proteomes" id="UP001177023">
    <property type="component" value="Unassembled WGS sequence"/>
</dbReference>
<proteinExistence type="predicted"/>
<comment type="caution">
    <text evidence="1">The sequence shown here is derived from an EMBL/GenBank/DDBJ whole genome shotgun (WGS) entry which is preliminary data.</text>
</comment>
<reference evidence="1" key="1">
    <citation type="submission" date="2023-06" db="EMBL/GenBank/DDBJ databases">
        <authorList>
            <person name="Delattre M."/>
        </authorList>
    </citation>
    <scope>NUCLEOTIDE SEQUENCE</scope>
    <source>
        <strain evidence="1">AF72</strain>
    </source>
</reference>
<evidence type="ECO:0000313" key="1">
    <source>
        <dbReference type="EMBL" id="CAJ0583320.1"/>
    </source>
</evidence>
<name>A0AA36DBP2_9BILA</name>
<feature type="non-terminal residue" evidence="1">
    <location>
        <position position="66"/>
    </location>
</feature>
<sequence length="66" mass="7552">MKGSAADPEKPARTWATMAKSGIVCRDPAGARVFLYFCRFQYAVFHCHPGYSKSRRRRPNSSRCRI</sequence>
<accession>A0AA36DBP2</accession>
<organism evidence="1 2">
    <name type="scientific">Mesorhabditis spiculigera</name>
    <dbReference type="NCBI Taxonomy" id="96644"/>
    <lineage>
        <taxon>Eukaryota</taxon>
        <taxon>Metazoa</taxon>
        <taxon>Ecdysozoa</taxon>
        <taxon>Nematoda</taxon>
        <taxon>Chromadorea</taxon>
        <taxon>Rhabditida</taxon>
        <taxon>Rhabditina</taxon>
        <taxon>Rhabditomorpha</taxon>
        <taxon>Rhabditoidea</taxon>
        <taxon>Rhabditidae</taxon>
        <taxon>Mesorhabditinae</taxon>
        <taxon>Mesorhabditis</taxon>
    </lineage>
</organism>
<dbReference type="EMBL" id="CATQJA010002665">
    <property type="protein sequence ID" value="CAJ0583320.1"/>
    <property type="molecule type" value="Genomic_DNA"/>
</dbReference>
<keyword evidence="2" id="KW-1185">Reference proteome</keyword>
<dbReference type="AlphaFoldDB" id="A0AA36DBP2"/>
<evidence type="ECO:0000313" key="2">
    <source>
        <dbReference type="Proteomes" id="UP001177023"/>
    </source>
</evidence>
<protein>
    <submittedName>
        <fullName evidence="1">Uncharacterized protein</fullName>
    </submittedName>
</protein>